<dbReference type="RefSeq" id="WP_093047010.1">
    <property type="nucleotide sequence ID" value="NZ_FOGT01000001.1"/>
</dbReference>
<dbReference type="STRING" id="1601833.SAMN05518684_10151"/>
<dbReference type="OrthoDB" id="2940430at2"/>
<evidence type="ECO:0000313" key="3">
    <source>
        <dbReference type="EMBL" id="SER40690.1"/>
    </source>
</evidence>
<reference evidence="4" key="1">
    <citation type="submission" date="2016-10" db="EMBL/GenBank/DDBJ databases">
        <authorList>
            <person name="Varghese N."/>
            <person name="Submissions S."/>
        </authorList>
    </citation>
    <scope>NUCLEOTIDE SEQUENCE [LARGE SCALE GENOMIC DNA]</scope>
    <source>
        <strain evidence="4">S9</strain>
    </source>
</reference>
<evidence type="ECO:0000313" key="4">
    <source>
        <dbReference type="Proteomes" id="UP000198571"/>
    </source>
</evidence>
<evidence type="ECO:0000256" key="2">
    <source>
        <dbReference type="SAM" id="Phobius"/>
    </source>
</evidence>
<keyword evidence="2" id="KW-0812">Transmembrane</keyword>
<organism evidence="3 4">
    <name type="scientific">Salipaludibacillus aurantiacus</name>
    <dbReference type="NCBI Taxonomy" id="1601833"/>
    <lineage>
        <taxon>Bacteria</taxon>
        <taxon>Bacillati</taxon>
        <taxon>Bacillota</taxon>
        <taxon>Bacilli</taxon>
        <taxon>Bacillales</taxon>
        <taxon>Bacillaceae</taxon>
    </lineage>
</organism>
<gene>
    <name evidence="3" type="ORF">SAMN05518684_10151</name>
</gene>
<evidence type="ECO:0000256" key="1">
    <source>
        <dbReference type="SAM" id="MobiDB-lite"/>
    </source>
</evidence>
<protein>
    <recommendedName>
        <fullName evidence="5">Gas vesicle protein</fullName>
    </recommendedName>
</protein>
<keyword evidence="4" id="KW-1185">Reference proteome</keyword>
<dbReference type="AlphaFoldDB" id="A0A1H9NXM7"/>
<proteinExistence type="predicted"/>
<evidence type="ECO:0008006" key="5">
    <source>
        <dbReference type="Google" id="ProtNLM"/>
    </source>
</evidence>
<feature type="transmembrane region" description="Helical" evidence="2">
    <location>
        <begin position="18"/>
        <end position="36"/>
    </location>
</feature>
<name>A0A1H9NXM7_9BACI</name>
<accession>A0A1H9NXM7</accession>
<keyword evidence="2" id="KW-1133">Transmembrane helix</keyword>
<feature type="compositionally biased region" description="Acidic residues" evidence="1">
    <location>
        <begin position="105"/>
        <end position="173"/>
    </location>
</feature>
<dbReference type="EMBL" id="FOGT01000001">
    <property type="protein sequence ID" value="SER40690.1"/>
    <property type="molecule type" value="Genomic_DNA"/>
</dbReference>
<sequence>MAKNEQSNNEQSENGQSTLGYVLIGSAVGAGAGLLSSSEKGRKVLKSVGGSQVMKIVGQELTKSVQDMVTEQAVGSVKKQISSYLNKVEDKVPGGQKVTGKIEEELGLDQQESEGESEQESGEESPQAEEHSEDPEEEEEEYTGEEEAAASSEETDEEESNEEESSGYDELKEENESMNERLDRIEKMLSELAESK</sequence>
<keyword evidence="2" id="KW-0472">Membrane</keyword>
<feature type="region of interest" description="Disordered" evidence="1">
    <location>
        <begin position="88"/>
        <end position="182"/>
    </location>
</feature>
<dbReference type="Proteomes" id="UP000198571">
    <property type="component" value="Unassembled WGS sequence"/>
</dbReference>